<dbReference type="Proteomes" id="UP000269097">
    <property type="component" value="Chromosome"/>
</dbReference>
<evidence type="ECO:0000256" key="4">
    <source>
        <dbReference type="ARBA" id="ARBA00022692"/>
    </source>
</evidence>
<dbReference type="InterPro" id="IPR051393">
    <property type="entry name" value="ABC_transporter_permease"/>
</dbReference>
<evidence type="ECO:0000313" key="9">
    <source>
        <dbReference type="EMBL" id="AYQ73079.1"/>
    </source>
</evidence>
<accession>A0A3G3K010</accession>
<dbReference type="CDD" id="cd06261">
    <property type="entry name" value="TM_PBP2"/>
    <property type="match status" value="1"/>
</dbReference>
<sequence length="295" mass="32720">MKWKALAWNKSAVGYLFILPSLAVMTIFVIVPLLFSLLSSLFDFDIMLKNFRFIGLGNYETVLHDERFWNSLKNTVYFVCGNVPLQIILSILVAVAINKRSRLNIVFRTIYFLPVVCSMTIVAMALAMMFDFNIGIVPSLLRELGLPVVDVFNDPTWAMPTIILISVFKGFGFTMVILLAALQGVPESLYEAAEIDGAGRSATFFRITLPSIAPSIAFVVITSIIGSFQVFDQVYVTTKGGPMYKTETIVQLIYTKAFVTNEMGPAIASAILLFLIILVVTLVSLRVGQKSEENL</sequence>
<name>A0A3G3K010_9BACL</name>
<keyword evidence="5 7" id="KW-1133">Transmembrane helix</keyword>
<evidence type="ECO:0000256" key="6">
    <source>
        <dbReference type="ARBA" id="ARBA00023136"/>
    </source>
</evidence>
<evidence type="ECO:0000256" key="3">
    <source>
        <dbReference type="ARBA" id="ARBA00022475"/>
    </source>
</evidence>
<comment type="similarity">
    <text evidence="7">Belongs to the binding-protein-dependent transport system permease family.</text>
</comment>
<organism evidence="9 10">
    <name type="scientific">Cohnella candidum</name>
    <dbReference type="NCBI Taxonomy" id="2674991"/>
    <lineage>
        <taxon>Bacteria</taxon>
        <taxon>Bacillati</taxon>
        <taxon>Bacillota</taxon>
        <taxon>Bacilli</taxon>
        <taxon>Bacillales</taxon>
        <taxon>Paenibacillaceae</taxon>
        <taxon>Cohnella</taxon>
    </lineage>
</organism>
<proteinExistence type="inferred from homology"/>
<feature type="domain" description="ABC transmembrane type-1" evidence="8">
    <location>
        <begin position="72"/>
        <end position="284"/>
    </location>
</feature>
<keyword evidence="10" id="KW-1185">Reference proteome</keyword>
<keyword evidence="2 7" id="KW-0813">Transport</keyword>
<dbReference type="AlphaFoldDB" id="A0A3G3K010"/>
<evidence type="ECO:0000256" key="7">
    <source>
        <dbReference type="RuleBase" id="RU363032"/>
    </source>
</evidence>
<evidence type="ECO:0000256" key="2">
    <source>
        <dbReference type="ARBA" id="ARBA00022448"/>
    </source>
</evidence>
<comment type="subcellular location">
    <subcellularLocation>
        <location evidence="1 7">Cell membrane</location>
        <topology evidence="1 7">Multi-pass membrane protein</topology>
    </subcellularLocation>
</comment>
<dbReference type="KEGG" id="coh:EAV92_11175"/>
<dbReference type="RefSeq" id="WP_123041161.1">
    <property type="nucleotide sequence ID" value="NZ_CP033433.1"/>
</dbReference>
<protein>
    <submittedName>
        <fullName evidence="9">Sugar ABC transporter permease</fullName>
    </submittedName>
</protein>
<dbReference type="PANTHER" id="PTHR30193">
    <property type="entry name" value="ABC TRANSPORTER PERMEASE PROTEIN"/>
    <property type="match status" value="1"/>
</dbReference>
<dbReference type="Gene3D" id="1.10.3720.10">
    <property type="entry name" value="MetI-like"/>
    <property type="match status" value="1"/>
</dbReference>
<keyword evidence="3" id="KW-1003">Cell membrane</keyword>
<dbReference type="PANTHER" id="PTHR30193:SF37">
    <property type="entry name" value="INNER MEMBRANE ABC TRANSPORTER PERMEASE PROTEIN YCJO"/>
    <property type="match status" value="1"/>
</dbReference>
<gene>
    <name evidence="9" type="ORF">EAV92_11175</name>
</gene>
<dbReference type="GO" id="GO:0055085">
    <property type="term" value="P:transmembrane transport"/>
    <property type="evidence" value="ECO:0007669"/>
    <property type="project" value="InterPro"/>
</dbReference>
<dbReference type="Pfam" id="PF00528">
    <property type="entry name" value="BPD_transp_1"/>
    <property type="match status" value="1"/>
</dbReference>
<dbReference type="GO" id="GO:0005886">
    <property type="term" value="C:plasma membrane"/>
    <property type="evidence" value="ECO:0007669"/>
    <property type="project" value="UniProtKB-SubCell"/>
</dbReference>
<dbReference type="EMBL" id="CP033433">
    <property type="protein sequence ID" value="AYQ73079.1"/>
    <property type="molecule type" value="Genomic_DNA"/>
</dbReference>
<evidence type="ECO:0000259" key="8">
    <source>
        <dbReference type="PROSITE" id="PS50928"/>
    </source>
</evidence>
<feature type="transmembrane region" description="Helical" evidence="7">
    <location>
        <begin position="76"/>
        <end position="98"/>
    </location>
</feature>
<dbReference type="InterPro" id="IPR035906">
    <property type="entry name" value="MetI-like_sf"/>
</dbReference>
<keyword evidence="4 7" id="KW-0812">Transmembrane</keyword>
<feature type="transmembrane region" description="Helical" evidence="7">
    <location>
        <begin position="157"/>
        <end position="182"/>
    </location>
</feature>
<feature type="transmembrane region" description="Helical" evidence="7">
    <location>
        <begin position="203"/>
        <end position="225"/>
    </location>
</feature>
<evidence type="ECO:0000256" key="1">
    <source>
        <dbReference type="ARBA" id="ARBA00004651"/>
    </source>
</evidence>
<dbReference type="SUPFAM" id="SSF161098">
    <property type="entry name" value="MetI-like"/>
    <property type="match status" value="1"/>
</dbReference>
<evidence type="ECO:0000256" key="5">
    <source>
        <dbReference type="ARBA" id="ARBA00022989"/>
    </source>
</evidence>
<evidence type="ECO:0000313" key="10">
    <source>
        <dbReference type="Proteomes" id="UP000269097"/>
    </source>
</evidence>
<feature type="transmembrane region" description="Helical" evidence="7">
    <location>
        <begin position="12"/>
        <end position="35"/>
    </location>
</feature>
<keyword evidence="6 7" id="KW-0472">Membrane</keyword>
<feature type="transmembrane region" description="Helical" evidence="7">
    <location>
        <begin position="266"/>
        <end position="285"/>
    </location>
</feature>
<dbReference type="InterPro" id="IPR000515">
    <property type="entry name" value="MetI-like"/>
</dbReference>
<reference evidence="9 10" key="1">
    <citation type="submission" date="2018-10" db="EMBL/GenBank/DDBJ databases">
        <title>Genome Sequence of Cohnella sp.</title>
        <authorList>
            <person name="Srinivasan S."/>
            <person name="Kim M.K."/>
        </authorList>
    </citation>
    <scope>NUCLEOTIDE SEQUENCE [LARGE SCALE GENOMIC DNA]</scope>
    <source>
        <strain evidence="9 10">18JY8-7</strain>
    </source>
</reference>
<feature type="transmembrane region" description="Helical" evidence="7">
    <location>
        <begin position="110"/>
        <end position="137"/>
    </location>
</feature>
<dbReference type="PROSITE" id="PS50928">
    <property type="entry name" value="ABC_TM1"/>
    <property type="match status" value="1"/>
</dbReference>